<dbReference type="OrthoDB" id="10249888at2759"/>
<dbReference type="Proteomes" id="UP000489600">
    <property type="component" value="Unassembled WGS sequence"/>
</dbReference>
<keyword evidence="3" id="KW-0378">Hydrolase</keyword>
<accession>A0A565B8N8</accession>
<gene>
    <name evidence="8" type="ORF">ANE_LOCUS8438</name>
</gene>
<comment type="caution">
    <text evidence="8">The sequence shown here is derived from an EMBL/GenBank/DDBJ whole genome shotgun (WGS) entry which is preliminary data.</text>
</comment>
<dbReference type="EMBL" id="CABITT030000003">
    <property type="protein sequence ID" value="VVA97993.1"/>
    <property type="molecule type" value="Genomic_DNA"/>
</dbReference>
<keyword evidence="9" id="KW-1185">Reference proteome</keyword>
<dbReference type="InterPro" id="IPR004274">
    <property type="entry name" value="FCP1_dom"/>
</dbReference>
<dbReference type="PANTHER" id="PTHR23081">
    <property type="entry name" value="RNA POLYMERASE II CTD PHOSPHATASE"/>
    <property type="match status" value="1"/>
</dbReference>
<proteinExistence type="predicted"/>
<evidence type="ECO:0000256" key="3">
    <source>
        <dbReference type="ARBA" id="ARBA00022801"/>
    </source>
</evidence>
<comment type="catalytic activity">
    <reaction evidence="6">
        <text>O-phospho-L-threonyl-[protein] + H2O = L-threonyl-[protein] + phosphate</text>
        <dbReference type="Rhea" id="RHEA:47004"/>
        <dbReference type="Rhea" id="RHEA-COMP:11060"/>
        <dbReference type="Rhea" id="RHEA-COMP:11605"/>
        <dbReference type="ChEBI" id="CHEBI:15377"/>
        <dbReference type="ChEBI" id="CHEBI:30013"/>
        <dbReference type="ChEBI" id="CHEBI:43474"/>
        <dbReference type="ChEBI" id="CHEBI:61977"/>
        <dbReference type="EC" id="3.1.3.16"/>
    </reaction>
</comment>
<evidence type="ECO:0000256" key="4">
    <source>
        <dbReference type="ARBA" id="ARBA00023242"/>
    </source>
</evidence>
<evidence type="ECO:0000256" key="1">
    <source>
        <dbReference type="ARBA" id="ARBA00004123"/>
    </source>
</evidence>
<evidence type="ECO:0000256" key="5">
    <source>
        <dbReference type="ARBA" id="ARBA00047761"/>
    </source>
</evidence>
<dbReference type="AlphaFoldDB" id="A0A565B8N8"/>
<evidence type="ECO:0000256" key="2">
    <source>
        <dbReference type="ARBA" id="ARBA00013081"/>
    </source>
</evidence>
<dbReference type="GO" id="GO:0008420">
    <property type="term" value="F:RNA polymerase II CTD heptapeptide repeat phosphatase activity"/>
    <property type="evidence" value="ECO:0007669"/>
    <property type="project" value="InterPro"/>
</dbReference>
<protein>
    <recommendedName>
        <fullName evidence="2">protein-serine/threonine phosphatase</fullName>
        <ecNumber evidence="2">3.1.3.16</ecNumber>
    </recommendedName>
</protein>
<dbReference type="PROSITE" id="PS50969">
    <property type="entry name" value="FCP1"/>
    <property type="match status" value="1"/>
</dbReference>
<sequence length="97" mass="11238">MGNRGYAKAVLELIDPKGMYFGNRVITRTESPELKTLDLVLADERGVVIVDDRRDVWPTVHHDHKHSNLVQIRKCHYFRVKDEKQSFTLDSSKSNKS</sequence>
<dbReference type="SMART" id="SM00577">
    <property type="entry name" value="CPDc"/>
    <property type="match status" value="1"/>
</dbReference>
<evidence type="ECO:0000259" key="7">
    <source>
        <dbReference type="PROSITE" id="PS50969"/>
    </source>
</evidence>
<evidence type="ECO:0000313" key="9">
    <source>
        <dbReference type="Proteomes" id="UP000489600"/>
    </source>
</evidence>
<organism evidence="8 9">
    <name type="scientific">Arabis nemorensis</name>
    <dbReference type="NCBI Taxonomy" id="586526"/>
    <lineage>
        <taxon>Eukaryota</taxon>
        <taxon>Viridiplantae</taxon>
        <taxon>Streptophyta</taxon>
        <taxon>Embryophyta</taxon>
        <taxon>Tracheophyta</taxon>
        <taxon>Spermatophyta</taxon>
        <taxon>Magnoliopsida</taxon>
        <taxon>eudicotyledons</taxon>
        <taxon>Gunneridae</taxon>
        <taxon>Pentapetalae</taxon>
        <taxon>rosids</taxon>
        <taxon>malvids</taxon>
        <taxon>Brassicales</taxon>
        <taxon>Brassicaceae</taxon>
        <taxon>Arabideae</taxon>
        <taxon>Arabis</taxon>
    </lineage>
</organism>
<dbReference type="PANTHER" id="PTHR23081:SF21">
    <property type="entry name" value="RNA POLYMERASE II C-TERMINAL DOMAIN PHOSPHATASE-LIKE-RELATED"/>
    <property type="match status" value="1"/>
</dbReference>
<dbReference type="Pfam" id="PF03031">
    <property type="entry name" value="NIF"/>
    <property type="match status" value="1"/>
</dbReference>
<dbReference type="InterPro" id="IPR039189">
    <property type="entry name" value="Fcp1"/>
</dbReference>
<comment type="catalytic activity">
    <reaction evidence="5">
        <text>O-phospho-L-seryl-[protein] + H2O = L-seryl-[protein] + phosphate</text>
        <dbReference type="Rhea" id="RHEA:20629"/>
        <dbReference type="Rhea" id="RHEA-COMP:9863"/>
        <dbReference type="Rhea" id="RHEA-COMP:11604"/>
        <dbReference type="ChEBI" id="CHEBI:15377"/>
        <dbReference type="ChEBI" id="CHEBI:29999"/>
        <dbReference type="ChEBI" id="CHEBI:43474"/>
        <dbReference type="ChEBI" id="CHEBI:83421"/>
        <dbReference type="EC" id="3.1.3.16"/>
    </reaction>
</comment>
<dbReference type="InterPro" id="IPR036412">
    <property type="entry name" value="HAD-like_sf"/>
</dbReference>
<dbReference type="Gene3D" id="3.40.50.1000">
    <property type="entry name" value="HAD superfamily/HAD-like"/>
    <property type="match status" value="1"/>
</dbReference>
<feature type="domain" description="FCP1 homology" evidence="7">
    <location>
        <begin position="1"/>
        <end position="96"/>
    </location>
</feature>
<dbReference type="InterPro" id="IPR023214">
    <property type="entry name" value="HAD_sf"/>
</dbReference>
<keyword evidence="4" id="KW-0539">Nucleus</keyword>
<evidence type="ECO:0000256" key="6">
    <source>
        <dbReference type="ARBA" id="ARBA00048336"/>
    </source>
</evidence>
<dbReference type="GO" id="GO:0005634">
    <property type="term" value="C:nucleus"/>
    <property type="evidence" value="ECO:0007669"/>
    <property type="project" value="UniProtKB-SubCell"/>
</dbReference>
<dbReference type="SUPFAM" id="SSF56784">
    <property type="entry name" value="HAD-like"/>
    <property type="match status" value="1"/>
</dbReference>
<evidence type="ECO:0000313" key="8">
    <source>
        <dbReference type="EMBL" id="VVA97993.1"/>
    </source>
</evidence>
<name>A0A565B8N8_9BRAS</name>
<dbReference type="EC" id="3.1.3.16" evidence="2"/>
<comment type="subcellular location">
    <subcellularLocation>
        <location evidence="1">Nucleus</location>
    </subcellularLocation>
</comment>
<reference evidence="8" key="1">
    <citation type="submission" date="2019-07" db="EMBL/GenBank/DDBJ databases">
        <authorList>
            <person name="Dittberner H."/>
        </authorList>
    </citation>
    <scope>NUCLEOTIDE SEQUENCE [LARGE SCALE GENOMIC DNA]</scope>
</reference>